<dbReference type="Gene3D" id="2.60.40.10">
    <property type="entry name" value="Immunoglobulins"/>
    <property type="match status" value="1"/>
</dbReference>
<keyword evidence="5" id="KW-1185">Reference proteome</keyword>
<protein>
    <submittedName>
        <fullName evidence="4">NBR1-Ig-like domain-containing protein</fullName>
    </submittedName>
</protein>
<feature type="compositionally biased region" description="Low complexity" evidence="1">
    <location>
        <begin position="140"/>
        <end position="153"/>
    </location>
</feature>
<feature type="compositionally biased region" description="Low complexity" evidence="1">
    <location>
        <begin position="121"/>
        <end position="130"/>
    </location>
</feature>
<comment type="caution">
    <text evidence="4">The sequence shown here is derived from an EMBL/GenBank/DDBJ whole genome shotgun (WGS) entry which is preliminary data.</text>
</comment>
<feature type="transmembrane region" description="Helical" evidence="2">
    <location>
        <begin position="310"/>
        <end position="330"/>
    </location>
</feature>
<feature type="compositionally biased region" description="Low complexity" evidence="1">
    <location>
        <begin position="190"/>
        <end position="204"/>
    </location>
</feature>
<accession>A0ABV9TWQ9</accession>
<evidence type="ECO:0000313" key="5">
    <source>
        <dbReference type="Proteomes" id="UP001595872"/>
    </source>
</evidence>
<keyword evidence="2" id="KW-0812">Transmembrane</keyword>
<dbReference type="InterPro" id="IPR032350">
    <property type="entry name" value="Nbr1_FW"/>
</dbReference>
<evidence type="ECO:0000313" key="4">
    <source>
        <dbReference type="EMBL" id="MFC4908507.1"/>
    </source>
</evidence>
<evidence type="ECO:0000259" key="3">
    <source>
        <dbReference type="Pfam" id="PF16158"/>
    </source>
</evidence>
<feature type="compositionally biased region" description="Low complexity" evidence="1">
    <location>
        <begin position="216"/>
        <end position="225"/>
    </location>
</feature>
<feature type="compositionally biased region" description="Polar residues" evidence="1">
    <location>
        <begin position="167"/>
        <end position="176"/>
    </location>
</feature>
<sequence length="491" mass="49712">MDDTRARAEAIADFASTLRELRKSVGNPSFREMSGRSGAISHTTLYEATKGNRLPSWGTTAEFVKACGADPADYRERWERANLVVRSAAAASQPLATPAASQPLAAPVSQPLATPASQPLAAPTPASDGPPGTPAPSAPQAPASASPSTADAPDVAERQSVPVGIGSQAQQPVGETSASVPLPPSPPPSDAASAPTRMPGVPGVPGVPTPPPYPSSDPLLPQPQDESMVTMPPSARHPGGSATNGTMSNGHAGVGLAGTGTTGAGLAGAGTGGVGTGSVGLGGVGIEGVGVQAALPATERRGRFRRHRTAIAIGLATAAVGAAVLCVVLVNGDSGPDRDAHDLNPSGSASEAAGTPVSCPVVPAHPSLAPPLHKGDAAAFIADMTLPDCTHVGPGQTVPKVWRIKNAGTVPWSGYTLRRLDVPQRPDECQTRTRVPIKDTGPGQMVDIRVDVTTPKTPGLCYVRFKMMDAEGKVAFPGNRPVNFQIIVDAP</sequence>
<organism evidence="4 5">
    <name type="scientific">Actinomadura gamaensis</name>
    <dbReference type="NCBI Taxonomy" id="1763541"/>
    <lineage>
        <taxon>Bacteria</taxon>
        <taxon>Bacillati</taxon>
        <taxon>Actinomycetota</taxon>
        <taxon>Actinomycetes</taxon>
        <taxon>Streptosporangiales</taxon>
        <taxon>Thermomonosporaceae</taxon>
        <taxon>Actinomadura</taxon>
    </lineage>
</organism>
<feature type="domain" description="Nbr1 FW" evidence="3">
    <location>
        <begin position="385"/>
        <end position="476"/>
    </location>
</feature>
<dbReference type="CDD" id="cd14947">
    <property type="entry name" value="NBR1_like"/>
    <property type="match status" value="1"/>
</dbReference>
<keyword evidence="2" id="KW-1133">Transmembrane helix</keyword>
<evidence type="ECO:0000256" key="1">
    <source>
        <dbReference type="SAM" id="MobiDB-lite"/>
    </source>
</evidence>
<evidence type="ECO:0000256" key="2">
    <source>
        <dbReference type="SAM" id="Phobius"/>
    </source>
</evidence>
<feature type="region of interest" description="Disordered" evidence="1">
    <location>
        <begin position="338"/>
        <end position="358"/>
    </location>
</feature>
<gene>
    <name evidence="4" type="ORF">ACFPCY_14340</name>
</gene>
<keyword evidence="2" id="KW-0472">Membrane</keyword>
<reference evidence="5" key="1">
    <citation type="journal article" date="2019" name="Int. J. Syst. Evol. Microbiol.">
        <title>The Global Catalogue of Microorganisms (GCM) 10K type strain sequencing project: providing services to taxonomists for standard genome sequencing and annotation.</title>
        <authorList>
            <consortium name="The Broad Institute Genomics Platform"/>
            <consortium name="The Broad Institute Genome Sequencing Center for Infectious Disease"/>
            <person name="Wu L."/>
            <person name="Ma J."/>
        </authorList>
    </citation>
    <scope>NUCLEOTIDE SEQUENCE [LARGE SCALE GENOMIC DNA]</scope>
    <source>
        <strain evidence="5">KLKA75</strain>
    </source>
</reference>
<dbReference type="InterPro" id="IPR013783">
    <property type="entry name" value="Ig-like_fold"/>
</dbReference>
<dbReference type="Pfam" id="PF16158">
    <property type="entry name" value="N_BRCA1_IG"/>
    <property type="match status" value="1"/>
</dbReference>
<dbReference type="EMBL" id="JBHSIT010000004">
    <property type="protein sequence ID" value="MFC4908507.1"/>
    <property type="molecule type" value="Genomic_DNA"/>
</dbReference>
<proteinExistence type="predicted"/>
<feature type="region of interest" description="Disordered" evidence="1">
    <location>
        <begin position="101"/>
        <end position="255"/>
    </location>
</feature>
<dbReference type="RefSeq" id="WP_378255237.1">
    <property type="nucleotide sequence ID" value="NZ_JBHSIT010000004.1"/>
</dbReference>
<dbReference type="Proteomes" id="UP001595872">
    <property type="component" value="Unassembled WGS sequence"/>
</dbReference>
<feature type="compositionally biased region" description="Pro residues" evidence="1">
    <location>
        <begin position="205"/>
        <end position="215"/>
    </location>
</feature>
<name>A0ABV9TWQ9_9ACTN</name>